<dbReference type="STRING" id="947166.A0A1D1VSV9"/>
<feature type="domain" description="SERRATE/Ars2 N-terminal" evidence="8">
    <location>
        <begin position="112"/>
        <end position="221"/>
    </location>
</feature>
<accession>A0A1D1VSV9</accession>
<keyword evidence="4" id="KW-0539">Nucleus</keyword>
<feature type="compositionally biased region" description="Basic and acidic residues" evidence="6">
    <location>
        <begin position="250"/>
        <end position="265"/>
    </location>
</feature>
<evidence type="ECO:0000256" key="6">
    <source>
        <dbReference type="SAM" id="MobiDB-lite"/>
    </source>
</evidence>
<dbReference type="GO" id="GO:0016604">
    <property type="term" value="C:nuclear body"/>
    <property type="evidence" value="ECO:0007669"/>
    <property type="project" value="TreeGrafter"/>
</dbReference>
<feature type="region of interest" description="Disordered" evidence="6">
    <location>
        <begin position="1"/>
        <end position="106"/>
    </location>
</feature>
<organism evidence="9 10">
    <name type="scientific">Ramazzottius varieornatus</name>
    <name type="common">Water bear</name>
    <name type="synonym">Tardigrade</name>
    <dbReference type="NCBI Taxonomy" id="947166"/>
    <lineage>
        <taxon>Eukaryota</taxon>
        <taxon>Metazoa</taxon>
        <taxon>Ecdysozoa</taxon>
        <taxon>Tardigrada</taxon>
        <taxon>Eutardigrada</taxon>
        <taxon>Parachela</taxon>
        <taxon>Hypsibioidea</taxon>
        <taxon>Ramazzottiidae</taxon>
        <taxon>Ramazzottius</taxon>
    </lineage>
</organism>
<evidence type="ECO:0000259" key="7">
    <source>
        <dbReference type="Pfam" id="PF04959"/>
    </source>
</evidence>
<dbReference type="AlphaFoldDB" id="A0A1D1VSV9"/>
<dbReference type="PANTHER" id="PTHR13165">
    <property type="entry name" value="ARSENITE-RESISTANCE PROTEIN 2"/>
    <property type="match status" value="1"/>
</dbReference>
<feature type="compositionally biased region" description="Gly residues" evidence="6">
    <location>
        <begin position="35"/>
        <end position="47"/>
    </location>
</feature>
<comment type="similarity">
    <text evidence="2">Belongs to the ARS2 family.</text>
</comment>
<feature type="region of interest" description="Disordered" evidence="6">
    <location>
        <begin position="744"/>
        <end position="775"/>
    </location>
</feature>
<dbReference type="Pfam" id="PF12066">
    <property type="entry name" value="SERRATE_Ars2_N"/>
    <property type="match status" value="1"/>
</dbReference>
<protein>
    <recommendedName>
        <fullName evidence="3">Serrate RNA effector molecule homolog</fullName>
    </recommendedName>
    <alternativeName>
        <fullName evidence="5">Arsenite-resistance protein 2 homolog</fullName>
    </alternativeName>
</protein>
<dbReference type="InterPro" id="IPR039727">
    <property type="entry name" value="SE/Ars2"/>
</dbReference>
<dbReference type="GO" id="GO:0031053">
    <property type="term" value="P:primary miRNA processing"/>
    <property type="evidence" value="ECO:0007669"/>
    <property type="project" value="TreeGrafter"/>
</dbReference>
<evidence type="ECO:0000313" key="10">
    <source>
        <dbReference type="Proteomes" id="UP000186922"/>
    </source>
</evidence>
<sequence>MGDSDDEMDQRRSRDKFRRNDDGDRAWNDRRSGGGRDSGGWQRGSSGGMRDRPSKFSSPPDRRDGSGMKRTRRDWDDERDDTGNDRRSGGRGMDAQVDGPNGPTQPAIMSFKQFLATLDDSVDDDDAVQRYREYKMDFKRQQIHEFFVAHKDEEWFRQKYHPEESAARTAEKQAYIQKRLDAYMGLLKLNKIDDVKLDIDDSNQLVKLLDMALVLMEGGTEADFKSLDDAKDSESMDNGEEKTEDETEIKEEAVEKPIKEEKMDTENGESNVEGGASTGEGGEKTGEAPKLASPTKQRKVFHKTTSIFLRNLPPNITKTEVENVCKRFPGFIKVAIADPLPERRFFRRGWATFEPDVNIKEICWNLSNIRLRDTELGAIVNRDLTRRIRPTSGIAAHKPVVRSCIQLAARIIQNLDNQAGFWVDEKDKANPDQAFVKSRNPLLKDITDYLIEEGSAEEEEYEGGIKSEAGEFGEEKKDKDMETDDNAPTIERVDDLLKVLDRLLLYIRIVHSLDFYNCSDYPLEDEMPNRCGIMHVRGPPPPHQVSADDATAYVKGMESKLEPWLVAKQKLTKEELTELGKKDQETEVQRFIDANTKKQSEDKWLCPLSGKKFKGADFVHKHILNKHGEKVEEVRKDVEYFNNYLADPKRPSLPEHPVTSQQRGGQGGGMGGSGGVGLAGAGPMGGNMGGNPFGFGHPLHGRLGFPDMRMPFPLPGPFPPPFMGMHPGMGPMGMGDFFGRRGGGMGGRGPFGPRHDRRDMVSYKDLDAPGDDDFP</sequence>
<evidence type="ECO:0000259" key="8">
    <source>
        <dbReference type="Pfam" id="PF12066"/>
    </source>
</evidence>
<feature type="region of interest" description="Disordered" evidence="6">
    <location>
        <begin position="225"/>
        <end position="296"/>
    </location>
</feature>
<feature type="domain" description="SERRATE/Ars2 C-terminal" evidence="7">
    <location>
        <begin position="537"/>
        <end position="747"/>
    </location>
</feature>
<feature type="compositionally biased region" description="Basic and acidic residues" evidence="6">
    <location>
        <begin position="463"/>
        <end position="480"/>
    </location>
</feature>
<dbReference type="Pfam" id="PF04959">
    <property type="entry name" value="ARS2"/>
    <property type="match status" value="1"/>
</dbReference>
<dbReference type="Proteomes" id="UP000186922">
    <property type="component" value="Unassembled WGS sequence"/>
</dbReference>
<comment type="subcellular location">
    <subcellularLocation>
        <location evidence="1">Nucleus</location>
    </subcellularLocation>
</comment>
<dbReference type="InterPro" id="IPR035979">
    <property type="entry name" value="RBD_domain_sf"/>
</dbReference>
<evidence type="ECO:0000313" key="9">
    <source>
        <dbReference type="EMBL" id="GAV02828.1"/>
    </source>
</evidence>
<evidence type="ECO:0000256" key="5">
    <source>
        <dbReference type="ARBA" id="ARBA00030701"/>
    </source>
</evidence>
<feature type="compositionally biased region" description="Acidic residues" evidence="6">
    <location>
        <begin position="235"/>
        <end position="249"/>
    </location>
</feature>
<name>A0A1D1VSV9_RAMVA</name>
<dbReference type="OrthoDB" id="342064at2759"/>
<dbReference type="EMBL" id="BDGG01000008">
    <property type="protein sequence ID" value="GAV02828.1"/>
    <property type="molecule type" value="Genomic_DNA"/>
</dbReference>
<evidence type="ECO:0000256" key="2">
    <source>
        <dbReference type="ARBA" id="ARBA00005407"/>
    </source>
</evidence>
<gene>
    <name evidence="9" type="primary">RvY_13346-1</name>
    <name evidence="9" type="synonym">RvY_13346.1</name>
    <name evidence="9" type="ORF">RvY_13346</name>
</gene>
<evidence type="ECO:0000256" key="4">
    <source>
        <dbReference type="ARBA" id="ARBA00023242"/>
    </source>
</evidence>
<feature type="compositionally biased region" description="Basic and acidic residues" evidence="6">
    <location>
        <begin position="49"/>
        <end position="88"/>
    </location>
</feature>
<evidence type="ECO:0000256" key="3">
    <source>
        <dbReference type="ARBA" id="ARBA00017364"/>
    </source>
</evidence>
<feature type="region of interest" description="Disordered" evidence="6">
    <location>
        <begin position="646"/>
        <end position="677"/>
    </location>
</feature>
<keyword evidence="10" id="KW-1185">Reference proteome</keyword>
<feature type="compositionally biased region" description="Basic and acidic residues" evidence="6">
    <location>
        <begin position="225"/>
        <end position="234"/>
    </location>
</feature>
<dbReference type="GO" id="GO:0003676">
    <property type="term" value="F:nucleic acid binding"/>
    <property type="evidence" value="ECO:0007669"/>
    <property type="project" value="InterPro"/>
</dbReference>
<evidence type="ECO:0000256" key="1">
    <source>
        <dbReference type="ARBA" id="ARBA00004123"/>
    </source>
</evidence>
<dbReference type="PANTHER" id="PTHR13165:SF0">
    <property type="entry name" value="SERRATE RNA EFFECTOR MOLECULE HOMOLOG"/>
    <property type="match status" value="1"/>
</dbReference>
<dbReference type="InterPro" id="IPR012677">
    <property type="entry name" value="Nucleotide-bd_a/b_plait_sf"/>
</dbReference>
<dbReference type="InterPro" id="IPR007042">
    <property type="entry name" value="SERRATE/Ars2_C"/>
</dbReference>
<feature type="compositionally biased region" description="Basic and acidic residues" evidence="6">
    <location>
        <begin position="753"/>
        <end position="767"/>
    </location>
</feature>
<feature type="compositionally biased region" description="Gly residues" evidence="6">
    <location>
        <begin position="664"/>
        <end position="677"/>
    </location>
</feature>
<dbReference type="Gene3D" id="3.30.70.330">
    <property type="match status" value="1"/>
</dbReference>
<dbReference type="InterPro" id="IPR021933">
    <property type="entry name" value="SERRATE/Ars2_N"/>
</dbReference>
<dbReference type="CDD" id="cd00590">
    <property type="entry name" value="RRM_SF"/>
    <property type="match status" value="1"/>
</dbReference>
<comment type="caution">
    <text evidence="9">The sequence shown here is derived from an EMBL/GenBank/DDBJ whole genome shotgun (WGS) entry which is preliminary data.</text>
</comment>
<proteinExistence type="inferred from homology"/>
<feature type="region of interest" description="Disordered" evidence="6">
    <location>
        <begin position="460"/>
        <end position="486"/>
    </location>
</feature>
<dbReference type="SUPFAM" id="SSF54928">
    <property type="entry name" value="RNA-binding domain, RBD"/>
    <property type="match status" value="1"/>
</dbReference>
<reference evidence="9 10" key="1">
    <citation type="journal article" date="2016" name="Nat. Commun.">
        <title>Extremotolerant tardigrade genome and improved radiotolerance of human cultured cells by tardigrade-unique protein.</title>
        <authorList>
            <person name="Hashimoto T."/>
            <person name="Horikawa D.D."/>
            <person name="Saito Y."/>
            <person name="Kuwahara H."/>
            <person name="Kozuka-Hata H."/>
            <person name="Shin-I T."/>
            <person name="Minakuchi Y."/>
            <person name="Ohishi K."/>
            <person name="Motoyama A."/>
            <person name="Aizu T."/>
            <person name="Enomoto A."/>
            <person name="Kondo K."/>
            <person name="Tanaka S."/>
            <person name="Hara Y."/>
            <person name="Koshikawa S."/>
            <person name="Sagara H."/>
            <person name="Miura T."/>
            <person name="Yokobori S."/>
            <person name="Miyagawa K."/>
            <person name="Suzuki Y."/>
            <person name="Kubo T."/>
            <person name="Oyama M."/>
            <person name="Kohara Y."/>
            <person name="Fujiyama A."/>
            <person name="Arakawa K."/>
            <person name="Katayama T."/>
            <person name="Toyoda A."/>
            <person name="Kunieda T."/>
        </authorList>
    </citation>
    <scope>NUCLEOTIDE SEQUENCE [LARGE SCALE GENOMIC DNA]</scope>
    <source>
        <strain evidence="9 10">YOKOZUNA-1</strain>
    </source>
</reference>
<feature type="compositionally biased region" description="Basic and acidic residues" evidence="6">
    <location>
        <begin position="18"/>
        <end position="34"/>
    </location>
</feature>